<evidence type="ECO:0000313" key="2">
    <source>
        <dbReference type="EMBL" id="RRT62623.1"/>
    </source>
</evidence>
<feature type="compositionally biased region" description="Basic and acidic residues" evidence="1">
    <location>
        <begin position="37"/>
        <end position="64"/>
    </location>
</feature>
<comment type="caution">
    <text evidence="2">The sequence shown here is derived from an EMBL/GenBank/DDBJ whole genome shotgun (WGS) entry which is preliminary data.</text>
</comment>
<reference evidence="2 3" key="1">
    <citation type="journal article" date="2014" name="Agronomy (Basel)">
        <title>A Draft Genome Sequence for Ensete ventricosum, the Drought-Tolerant Tree Against Hunger.</title>
        <authorList>
            <person name="Harrison J."/>
            <person name="Moore K.A."/>
            <person name="Paszkiewicz K."/>
            <person name="Jones T."/>
            <person name="Grant M."/>
            <person name="Ambacheew D."/>
            <person name="Muzemil S."/>
            <person name="Studholme D.J."/>
        </authorList>
    </citation>
    <scope>NUCLEOTIDE SEQUENCE [LARGE SCALE GENOMIC DNA]</scope>
</reference>
<dbReference type="Proteomes" id="UP000287651">
    <property type="component" value="Unassembled WGS sequence"/>
</dbReference>
<protein>
    <submittedName>
        <fullName evidence="2">Uncharacterized protein</fullName>
    </submittedName>
</protein>
<feature type="compositionally biased region" description="Acidic residues" evidence="1">
    <location>
        <begin position="26"/>
        <end position="36"/>
    </location>
</feature>
<feature type="region of interest" description="Disordered" evidence="1">
    <location>
        <begin position="26"/>
        <end position="65"/>
    </location>
</feature>
<name>A0A426ZF83_ENSVE</name>
<sequence>MRPICTNRSRCTNTRYAGACQCFDEEEKEGEEEGTMEEQRRKRKEEGIRGSGREERRRERKGGEEVATVAMAKRRRQWQYRGQWHLVESRLPGIRCLSTKKSDSGEDKGEVTKKSRLIAWLGLMLRMVQAQVICGSGSVLVLVSGMG</sequence>
<gene>
    <name evidence="2" type="ORF">B296_00026020</name>
</gene>
<proteinExistence type="predicted"/>
<dbReference type="AlphaFoldDB" id="A0A426ZF83"/>
<accession>A0A426ZF83</accession>
<dbReference type="EMBL" id="AMZH03006917">
    <property type="protein sequence ID" value="RRT62623.1"/>
    <property type="molecule type" value="Genomic_DNA"/>
</dbReference>
<organism evidence="2 3">
    <name type="scientific">Ensete ventricosum</name>
    <name type="common">Abyssinian banana</name>
    <name type="synonym">Musa ensete</name>
    <dbReference type="NCBI Taxonomy" id="4639"/>
    <lineage>
        <taxon>Eukaryota</taxon>
        <taxon>Viridiplantae</taxon>
        <taxon>Streptophyta</taxon>
        <taxon>Embryophyta</taxon>
        <taxon>Tracheophyta</taxon>
        <taxon>Spermatophyta</taxon>
        <taxon>Magnoliopsida</taxon>
        <taxon>Liliopsida</taxon>
        <taxon>Zingiberales</taxon>
        <taxon>Musaceae</taxon>
        <taxon>Ensete</taxon>
    </lineage>
</organism>
<evidence type="ECO:0000256" key="1">
    <source>
        <dbReference type="SAM" id="MobiDB-lite"/>
    </source>
</evidence>
<evidence type="ECO:0000313" key="3">
    <source>
        <dbReference type="Proteomes" id="UP000287651"/>
    </source>
</evidence>